<proteinExistence type="predicted"/>
<organism evidence="2 3">
    <name type="scientific">Paracidovorax wautersii</name>
    <dbReference type="NCBI Taxonomy" id="1177982"/>
    <lineage>
        <taxon>Bacteria</taxon>
        <taxon>Pseudomonadati</taxon>
        <taxon>Pseudomonadota</taxon>
        <taxon>Betaproteobacteria</taxon>
        <taxon>Burkholderiales</taxon>
        <taxon>Comamonadaceae</taxon>
        <taxon>Paracidovorax</taxon>
    </lineage>
</organism>
<evidence type="ECO:0000313" key="3">
    <source>
        <dbReference type="Proteomes" id="UP000461670"/>
    </source>
</evidence>
<feature type="domain" description="YgjP-like metallopeptidase" evidence="1">
    <location>
        <begin position="2"/>
        <end position="214"/>
    </location>
</feature>
<reference evidence="3" key="1">
    <citation type="journal article" date="2020" name="MBio">
        <title>Horizontal gene transfer to a defensive symbiont with a reduced genome amongst a multipartite beetle microbiome.</title>
        <authorList>
            <person name="Waterworth S.C."/>
            <person name="Florez L.V."/>
            <person name="Rees E.R."/>
            <person name="Hertweck C."/>
            <person name="Kaltenpoth M."/>
            <person name="Kwan J.C."/>
        </authorList>
    </citation>
    <scope>NUCLEOTIDE SEQUENCE [LARGE SCALE GENOMIC DNA]</scope>
</reference>
<dbReference type="InterPro" id="IPR002725">
    <property type="entry name" value="YgjP-like_metallopeptidase"/>
</dbReference>
<evidence type="ECO:0000313" key="2">
    <source>
        <dbReference type="EMBL" id="KAF1020514.1"/>
    </source>
</evidence>
<dbReference type="AlphaFoldDB" id="A0A7V8JPR1"/>
<dbReference type="EMBL" id="WNDQ01000034">
    <property type="protein sequence ID" value="KAF1020514.1"/>
    <property type="molecule type" value="Genomic_DNA"/>
</dbReference>
<dbReference type="CDD" id="cd07344">
    <property type="entry name" value="M48_yhfN_like"/>
    <property type="match status" value="1"/>
</dbReference>
<comment type="caution">
    <text evidence="2">The sequence shown here is derived from an EMBL/GenBank/DDBJ whole genome shotgun (WGS) entry which is preliminary data.</text>
</comment>
<dbReference type="PANTHER" id="PTHR30399:SF1">
    <property type="entry name" value="UTP PYROPHOSPHATASE"/>
    <property type="match status" value="1"/>
</dbReference>
<sequence length="221" mass="24744">MRAPRWAVIADVESALREKADWILRKLGEAGQRQASQAAARIVWADGAELPYLGRRLGAGPLAAPVVIFRLGRDRIGVRLQEPASESDEADAATLWVGLPPSAHADDLCKLVAAWLQHQARSLFEQRLAVYASPLGVRWTRLALTNARTRWGSATSDGHIRLNWRLLHFRLPVIDYVVAHELSHLRVMDHSPRFWQTVASVMPDYDALRAELKQTVLPAWA</sequence>
<dbReference type="PANTHER" id="PTHR30399">
    <property type="entry name" value="UNCHARACTERIZED PROTEIN YGJP"/>
    <property type="match status" value="1"/>
</dbReference>
<evidence type="ECO:0000259" key="1">
    <source>
        <dbReference type="Pfam" id="PF01863"/>
    </source>
</evidence>
<dbReference type="InterPro" id="IPR053136">
    <property type="entry name" value="UTP_pyrophosphatase-like"/>
</dbReference>
<protein>
    <recommendedName>
        <fullName evidence="1">YgjP-like metallopeptidase domain-containing protein</fullName>
    </recommendedName>
</protein>
<dbReference type="Pfam" id="PF01863">
    <property type="entry name" value="YgjP-like"/>
    <property type="match status" value="1"/>
</dbReference>
<name>A0A7V8JPR1_9BURK</name>
<dbReference type="Proteomes" id="UP000461670">
    <property type="component" value="Unassembled WGS sequence"/>
</dbReference>
<gene>
    <name evidence="2" type="ORF">GAK30_02446</name>
</gene>
<dbReference type="Gene3D" id="3.30.2010.10">
    <property type="entry name" value="Metalloproteases ('zincins'), catalytic domain"/>
    <property type="match status" value="1"/>
</dbReference>
<accession>A0A7V8JPR1</accession>